<protein>
    <recommendedName>
        <fullName evidence="12">Protein quiver</fullName>
    </recommendedName>
</protein>
<keyword evidence="2" id="KW-0336">GPI-anchor</keyword>
<keyword evidence="11" id="KW-1185">Reference proteome</keyword>
<dbReference type="InterPro" id="IPR050975">
    <property type="entry name" value="Sleep_regulator"/>
</dbReference>
<dbReference type="PANTHER" id="PTHR33562">
    <property type="entry name" value="ATILLA, ISOFORM B-RELATED-RELATED"/>
    <property type="match status" value="1"/>
</dbReference>
<proteinExistence type="predicted"/>
<gene>
    <name evidence="10" type="ORF">ABEB36_005127</name>
</gene>
<evidence type="ECO:0000256" key="9">
    <source>
        <dbReference type="SAM" id="Phobius"/>
    </source>
</evidence>
<evidence type="ECO:0000313" key="10">
    <source>
        <dbReference type="EMBL" id="KAL1505599.1"/>
    </source>
</evidence>
<name>A0ABD1EX45_HYPHA</name>
<dbReference type="GO" id="GO:0098552">
    <property type="term" value="C:side of membrane"/>
    <property type="evidence" value="ECO:0007669"/>
    <property type="project" value="UniProtKB-KW"/>
</dbReference>
<feature type="transmembrane region" description="Helical" evidence="9">
    <location>
        <begin position="88"/>
        <end position="107"/>
    </location>
</feature>
<reference evidence="10 11" key="1">
    <citation type="submission" date="2024-05" db="EMBL/GenBank/DDBJ databases">
        <title>Genetic variation in Jamaican populations of the coffee berry borer (Hypothenemus hampei).</title>
        <authorList>
            <person name="Errbii M."/>
            <person name="Myrie A."/>
        </authorList>
    </citation>
    <scope>NUCLEOTIDE SEQUENCE [LARGE SCALE GENOMIC DNA]</scope>
    <source>
        <strain evidence="10">JA-Hopewell-2020-01-JO</strain>
        <tissue evidence="10">Whole body</tissue>
    </source>
</reference>
<sequence length="108" mass="11958">MCYKCDSHNDTACNDPVDTDKLGMDMCMADSDTCGKVIYEEGNTTITWRQCFSANITCDFIESNLKTLNCTSKYCSTCDTSHCNSANIISWSIMSIGVSLLAIFLSFK</sequence>
<keyword evidence="4" id="KW-0732">Signal</keyword>
<evidence type="ECO:0000256" key="8">
    <source>
        <dbReference type="ARBA" id="ARBA00023288"/>
    </source>
</evidence>
<comment type="caution">
    <text evidence="10">The sequence shown here is derived from an EMBL/GenBank/DDBJ whole genome shotgun (WGS) entry which is preliminary data.</text>
</comment>
<evidence type="ECO:0000256" key="5">
    <source>
        <dbReference type="ARBA" id="ARBA00022989"/>
    </source>
</evidence>
<keyword evidence="5 9" id="KW-1133">Transmembrane helix</keyword>
<keyword evidence="7" id="KW-0325">Glycoprotein</keyword>
<keyword evidence="3 9" id="KW-0812">Transmembrane</keyword>
<evidence type="ECO:0000313" key="11">
    <source>
        <dbReference type="Proteomes" id="UP001566132"/>
    </source>
</evidence>
<evidence type="ECO:0008006" key="12">
    <source>
        <dbReference type="Google" id="ProtNLM"/>
    </source>
</evidence>
<keyword evidence="8" id="KW-0449">Lipoprotein</keyword>
<evidence type="ECO:0000256" key="1">
    <source>
        <dbReference type="ARBA" id="ARBA00004589"/>
    </source>
</evidence>
<evidence type="ECO:0000256" key="2">
    <source>
        <dbReference type="ARBA" id="ARBA00022622"/>
    </source>
</evidence>
<accession>A0ABD1EX45</accession>
<dbReference type="Pfam" id="PF17064">
    <property type="entry name" value="QVR"/>
    <property type="match status" value="1"/>
</dbReference>
<dbReference type="Proteomes" id="UP001566132">
    <property type="component" value="Unassembled WGS sequence"/>
</dbReference>
<dbReference type="AlphaFoldDB" id="A0ABD1EX45"/>
<evidence type="ECO:0000256" key="4">
    <source>
        <dbReference type="ARBA" id="ARBA00022729"/>
    </source>
</evidence>
<dbReference type="InterPro" id="IPR031424">
    <property type="entry name" value="QVR-like"/>
</dbReference>
<evidence type="ECO:0000256" key="7">
    <source>
        <dbReference type="ARBA" id="ARBA00023180"/>
    </source>
</evidence>
<organism evidence="10 11">
    <name type="scientific">Hypothenemus hampei</name>
    <name type="common">Coffee berry borer</name>
    <dbReference type="NCBI Taxonomy" id="57062"/>
    <lineage>
        <taxon>Eukaryota</taxon>
        <taxon>Metazoa</taxon>
        <taxon>Ecdysozoa</taxon>
        <taxon>Arthropoda</taxon>
        <taxon>Hexapoda</taxon>
        <taxon>Insecta</taxon>
        <taxon>Pterygota</taxon>
        <taxon>Neoptera</taxon>
        <taxon>Endopterygota</taxon>
        <taxon>Coleoptera</taxon>
        <taxon>Polyphaga</taxon>
        <taxon>Cucujiformia</taxon>
        <taxon>Curculionidae</taxon>
        <taxon>Scolytinae</taxon>
        <taxon>Hypothenemus</taxon>
    </lineage>
</organism>
<evidence type="ECO:0000256" key="3">
    <source>
        <dbReference type="ARBA" id="ARBA00022692"/>
    </source>
</evidence>
<dbReference type="EMBL" id="JBDJPC010000004">
    <property type="protein sequence ID" value="KAL1505599.1"/>
    <property type="molecule type" value="Genomic_DNA"/>
</dbReference>
<evidence type="ECO:0000256" key="6">
    <source>
        <dbReference type="ARBA" id="ARBA00023136"/>
    </source>
</evidence>
<keyword evidence="6 9" id="KW-0472">Membrane</keyword>
<comment type="subcellular location">
    <subcellularLocation>
        <location evidence="1">Membrane</location>
        <topology evidence="1">Lipid-anchor</topology>
        <topology evidence="1">GPI-anchor</topology>
    </subcellularLocation>
</comment>